<feature type="disulfide bond" evidence="4">
    <location>
        <begin position="176"/>
        <end position="203"/>
    </location>
</feature>
<keyword evidence="4" id="KW-0768">Sushi</keyword>
<dbReference type="Pfam" id="PF00084">
    <property type="entry name" value="Sushi"/>
    <property type="match status" value="3"/>
</dbReference>
<dbReference type="SUPFAM" id="SSF57535">
    <property type="entry name" value="Complement control module/SCR domain"/>
    <property type="match status" value="3"/>
</dbReference>
<evidence type="ECO:0000313" key="10">
    <source>
        <dbReference type="Proteomes" id="UP001239994"/>
    </source>
</evidence>
<feature type="domain" description="Sushi" evidence="8">
    <location>
        <begin position="87"/>
        <end position="143"/>
    </location>
</feature>
<dbReference type="AlphaFoldDB" id="A0AAD8ZCD9"/>
<reference evidence="9" key="1">
    <citation type="submission" date="2023-03" db="EMBL/GenBank/DDBJ databases">
        <title>Electrophorus voltai genome.</title>
        <authorList>
            <person name="Bian C."/>
        </authorList>
    </citation>
    <scope>NUCLEOTIDE SEQUENCE</scope>
    <source>
        <strain evidence="9">CB-2022</strain>
        <tissue evidence="9">Muscle</tissue>
    </source>
</reference>
<feature type="compositionally biased region" description="Polar residues" evidence="5">
    <location>
        <begin position="213"/>
        <end position="227"/>
    </location>
</feature>
<evidence type="ECO:0000256" key="6">
    <source>
        <dbReference type="SAM" id="Phobius"/>
    </source>
</evidence>
<keyword evidence="3 4" id="KW-1015">Disulfide bond</keyword>
<keyword evidence="2" id="KW-0677">Repeat</keyword>
<evidence type="ECO:0000259" key="8">
    <source>
        <dbReference type="PROSITE" id="PS50923"/>
    </source>
</evidence>
<gene>
    <name evidence="9" type="ORF">P4O66_009509</name>
</gene>
<feature type="disulfide bond" evidence="4">
    <location>
        <begin position="57"/>
        <end position="84"/>
    </location>
</feature>
<dbReference type="InterPro" id="IPR000436">
    <property type="entry name" value="Sushi_SCR_CCP_dom"/>
</dbReference>
<feature type="region of interest" description="Disordered" evidence="5">
    <location>
        <begin position="193"/>
        <end position="262"/>
    </location>
</feature>
<dbReference type="CDD" id="cd00033">
    <property type="entry name" value="CCP"/>
    <property type="match status" value="2"/>
</dbReference>
<keyword evidence="10" id="KW-1185">Reference proteome</keyword>
<dbReference type="PANTHER" id="PTHR45656">
    <property type="entry name" value="PROTEIN CBR-CLEC-78"/>
    <property type="match status" value="1"/>
</dbReference>
<evidence type="ECO:0000313" key="9">
    <source>
        <dbReference type="EMBL" id="KAK1796462.1"/>
    </source>
</evidence>
<feature type="domain" description="Sushi" evidence="8">
    <location>
        <begin position="144"/>
        <end position="205"/>
    </location>
</feature>
<comment type="caution">
    <text evidence="4">Lacks conserved residue(s) required for the propagation of feature annotation.</text>
</comment>
<accession>A0AAD8ZCD9</accession>
<dbReference type="EMBL" id="JAROKS010000015">
    <property type="protein sequence ID" value="KAK1796462.1"/>
    <property type="molecule type" value="Genomic_DNA"/>
</dbReference>
<sequence>MISPKFRCWTLFLPLLAFISSGKAECTKPKLEGNVVLTDEANLKNEFLDESDVTLECTNGYVLDHGSDRITCMGGTWSKQELICKKKDCGMPRPVANMQYDIPNGTLFGAFIKPYCDRGYDLQGSSYRQCLANGWTGKSMCFLKKCAKPTEIHNGMIINHSNKEFPDFQDVIQYSCHENYILEGNSSIVCQENGEYSSPPPQCRGKREPASEPTESTPSNFYTNSTLPRLGNESDLRELESTESTLTESTTSNLSAISTPPESQGMVEEASFGQFLTEVFGIVFGILILGPGILYAIYRHLKRKGSYDTGEALRTKEELLQKHSL</sequence>
<keyword evidence="6" id="KW-0472">Membrane</keyword>
<feature type="chain" id="PRO_5042266464" description="Sushi domain-containing protein" evidence="7">
    <location>
        <begin position="25"/>
        <end position="325"/>
    </location>
</feature>
<keyword evidence="1 7" id="KW-0732">Signal</keyword>
<evidence type="ECO:0000256" key="2">
    <source>
        <dbReference type="ARBA" id="ARBA00022737"/>
    </source>
</evidence>
<feature type="transmembrane region" description="Helical" evidence="6">
    <location>
        <begin position="279"/>
        <end position="298"/>
    </location>
</feature>
<evidence type="ECO:0000256" key="4">
    <source>
        <dbReference type="PROSITE-ProRule" id="PRU00302"/>
    </source>
</evidence>
<dbReference type="PANTHER" id="PTHR45656:SF4">
    <property type="entry name" value="PROTEIN CBR-CLEC-78"/>
    <property type="match status" value="1"/>
</dbReference>
<dbReference type="PROSITE" id="PS50923">
    <property type="entry name" value="SUSHI"/>
    <property type="match status" value="3"/>
</dbReference>
<comment type="caution">
    <text evidence="9">The sequence shown here is derived from an EMBL/GenBank/DDBJ whole genome shotgun (WGS) entry which is preliminary data.</text>
</comment>
<protein>
    <recommendedName>
        <fullName evidence="8">Sushi domain-containing protein</fullName>
    </recommendedName>
</protein>
<evidence type="ECO:0000256" key="7">
    <source>
        <dbReference type="SAM" id="SignalP"/>
    </source>
</evidence>
<dbReference type="Gene3D" id="2.10.70.10">
    <property type="entry name" value="Complement Module, domain 1"/>
    <property type="match status" value="3"/>
</dbReference>
<feature type="compositionally biased region" description="Low complexity" evidence="5">
    <location>
        <begin position="242"/>
        <end position="255"/>
    </location>
</feature>
<evidence type="ECO:0000256" key="3">
    <source>
        <dbReference type="ARBA" id="ARBA00023157"/>
    </source>
</evidence>
<dbReference type="Proteomes" id="UP001239994">
    <property type="component" value="Unassembled WGS sequence"/>
</dbReference>
<dbReference type="SMART" id="SM00032">
    <property type="entry name" value="CCP"/>
    <property type="match status" value="3"/>
</dbReference>
<feature type="signal peptide" evidence="7">
    <location>
        <begin position="1"/>
        <end position="24"/>
    </location>
</feature>
<proteinExistence type="predicted"/>
<feature type="domain" description="Sushi" evidence="8">
    <location>
        <begin position="24"/>
        <end position="86"/>
    </location>
</feature>
<organism evidence="9 10">
    <name type="scientific">Electrophorus voltai</name>
    <dbReference type="NCBI Taxonomy" id="2609070"/>
    <lineage>
        <taxon>Eukaryota</taxon>
        <taxon>Metazoa</taxon>
        <taxon>Chordata</taxon>
        <taxon>Craniata</taxon>
        <taxon>Vertebrata</taxon>
        <taxon>Euteleostomi</taxon>
        <taxon>Actinopterygii</taxon>
        <taxon>Neopterygii</taxon>
        <taxon>Teleostei</taxon>
        <taxon>Ostariophysi</taxon>
        <taxon>Gymnotiformes</taxon>
        <taxon>Gymnotoidei</taxon>
        <taxon>Gymnotidae</taxon>
        <taxon>Electrophorus</taxon>
    </lineage>
</organism>
<keyword evidence="6" id="KW-0812">Transmembrane</keyword>
<name>A0AAD8ZCD9_9TELE</name>
<dbReference type="InterPro" id="IPR035976">
    <property type="entry name" value="Sushi/SCR/CCP_sf"/>
</dbReference>
<evidence type="ECO:0000256" key="5">
    <source>
        <dbReference type="SAM" id="MobiDB-lite"/>
    </source>
</evidence>
<dbReference type="InterPro" id="IPR051277">
    <property type="entry name" value="SEZ6_CSMD_C4BPB_Regulators"/>
</dbReference>
<keyword evidence="6" id="KW-1133">Transmembrane helix</keyword>
<evidence type="ECO:0000256" key="1">
    <source>
        <dbReference type="ARBA" id="ARBA00022729"/>
    </source>
</evidence>